<dbReference type="InterPro" id="IPR036388">
    <property type="entry name" value="WH-like_DNA-bd_sf"/>
</dbReference>
<keyword evidence="3" id="KW-0731">Sigma factor</keyword>
<dbReference type="RefSeq" id="WP_406700334.1">
    <property type="nucleotide sequence ID" value="NZ_CP155447.1"/>
</dbReference>
<protein>
    <submittedName>
        <fullName evidence="7">RNA polymerase sigma factor</fullName>
    </submittedName>
</protein>
<dbReference type="InterPro" id="IPR013249">
    <property type="entry name" value="RNA_pol_sigma70_r4_t2"/>
</dbReference>
<evidence type="ECO:0000256" key="4">
    <source>
        <dbReference type="ARBA" id="ARBA00023163"/>
    </source>
</evidence>
<dbReference type="InterPro" id="IPR013325">
    <property type="entry name" value="RNA_pol_sigma_r2"/>
</dbReference>
<evidence type="ECO:0000256" key="2">
    <source>
        <dbReference type="ARBA" id="ARBA00023015"/>
    </source>
</evidence>
<feature type="region of interest" description="Disordered" evidence="5">
    <location>
        <begin position="461"/>
        <end position="481"/>
    </location>
</feature>
<dbReference type="CDD" id="cd06171">
    <property type="entry name" value="Sigma70_r4"/>
    <property type="match status" value="1"/>
</dbReference>
<dbReference type="InterPro" id="IPR013324">
    <property type="entry name" value="RNA_pol_sigma_r3/r4-like"/>
</dbReference>
<dbReference type="AlphaFoldDB" id="A0AAU7CQV2"/>
<proteinExistence type="inferred from homology"/>
<feature type="domain" description="RNA polymerase sigma factor 70 region 4 type 2" evidence="6">
    <location>
        <begin position="94"/>
        <end position="140"/>
    </location>
</feature>
<feature type="region of interest" description="Disordered" evidence="5">
    <location>
        <begin position="257"/>
        <end position="295"/>
    </location>
</feature>
<organism evidence="7">
    <name type="scientific">Singulisphaera sp. Ch08</name>
    <dbReference type="NCBI Taxonomy" id="3120278"/>
    <lineage>
        <taxon>Bacteria</taxon>
        <taxon>Pseudomonadati</taxon>
        <taxon>Planctomycetota</taxon>
        <taxon>Planctomycetia</taxon>
        <taxon>Isosphaerales</taxon>
        <taxon>Isosphaeraceae</taxon>
        <taxon>Singulisphaera</taxon>
    </lineage>
</organism>
<evidence type="ECO:0000259" key="6">
    <source>
        <dbReference type="Pfam" id="PF08281"/>
    </source>
</evidence>
<dbReference type="NCBIfam" id="TIGR02937">
    <property type="entry name" value="sigma70-ECF"/>
    <property type="match status" value="1"/>
</dbReference>
<feature type="compositionally biased region" description="Basic and acidic residues" evidence="5">
    <location>
        <begin position="467"/>
        <end position="481"/>
    </location>
</feature>
<reference evidence="7" key="1">
    <citation type="submission" date="2024-05" db="EMBL/GenBank/DDBJ databases">
        <title>Planctomycetes of the genus Singulisphaera possess chitinolytic capabilities.</title>
        <authorList>
            <person name="Ivanova A."/>
        </authorList>
    </citation>
    <scope>NUCLEOTIDE SEQUENCE</scope>
    <source>
        <strain evidence="7">Ch08T</strain>
    </source>
</reference>
<dbReference type="SUPFAM" id="SSF88659">
    <property type="entry name" value="Sigma3 and sigma4 domains of RNA polymerase sigma factors"/>
    <property type="match status" value="1"/>
</dbReference>
<feature type="compositionally biased region" description="Basic and acidic residues" evidence="5">
    <location>
        <begin position="273"/>
        <end position="295"/>
    </location>
</feature>
<dbReference type="Pfam" id="PF08281">
    <property type="entry name" value="Sigma70_r4_2"/>
    <property type="match status" value="1"/>
</dbReference>
<keyword evidence="4" id="KW-0804">Transcription</keyword>
<evidence type="ECO:0000313" key="7">
    <source>
        <dbReference type="EMBL" id="XBH07497.1"/>
    </source>
</evidence>
<gene>
    <name evidence="7" type="ORF">V5E97_16095</name>
</gene>
<dbReference type="PANTHER" id="PTHR43133">
    <property type="entry name" value="RNA POLYMERASE ECF-TYPE SIGMA FACTO"/>
    <property type="match status" value="1"/>
</dbReference>
<dbReference type="Gene3D" id="1.10.1740.10">
    <property type="match status" value="1"/>
</dbReference>
<keyword evidence="2" id="KW-0805">Transcription regulation</keyword>
<evidence type="ECO:0000256" key="5">
    <source>
        <dbReference type="SAM" id="MobiDB-lite"/>
    </source>
</evidence>
<name>A0AAU7CQV2_9BACT</name>
<dbReference type="Gene3D" id="1.10.10.10">
    <property type="entry name" value="Winged helix-like DNA-binding domain superfamily/Winged helix DNA-binding domain"/>
    <property type="match status" value="1"/>
</dbReference>
<dbReference type="SUPFAM" id="SSF88946">
    <property type="entry name" value="Sigma2 domain of RNA polymerase sigma factors"/>
    <property type="match status" value="1"/>
</dbReference>
<dbReference type="GO" id="GO:0003677">
    <property type="term" value="F:DNA binding"/>
    <property type="evidence" value="ECO:0007669"/>
    <property type="project" value="InterPro"/>
</dbReference>
<comment type="similarity">
    <text evidence="1">Belongs to the sigma-70 factor family. ECF subfamily.</text>
</comment>
<dbReference type="EMBL" id="CP155447">
    <property type="protein sequence ID" value="XBH07497.1"/>
    <property type="molecule type" value="Genomic_DNA"/>
</dbReference>
<sequence>MVWGVCRRILRDHHDAEEAFQATFLVLARKAPAIAHRELVANWLYAVAYKSAMRARAMTSKRRARERTVTEMPDPRTELEATRDDLLPQLDWELSRLPAKYRVPIVLCELQGKTHREAAEHLGWPIGTVSGRLSRGRAMLARRLSRPGERLSVGSLAVLLGSETASATISAKLRGLTDRAARLPAATPSVTAGMVSAEVSALVEGVLKSMLLSKIKIVAVTLLVGFNLAGSGIGLAYRTSTAAGPNDSVALRQIDPIPKKSVDPGKGATPNIDKSEEVKPALSEGPRERVNGPGELDHQVEVPEIKNKELTQREEAIAAGVIQAEEAAKGKTPQQIQDLIEDSTAGWRQKRLAFHAIQAAVLRLSRIRTGDSNLPWDSEILRLSREKEEANLAGEVEAVVAGEREVEEAVKGKTPQQIRVFRILLREKWWQKYLEIGATETAIRRLVKISAGEATPFRNIAIGRSPKPKEKGHAVEGQPKE</sequence>
<dbReference type="GO" id="GO:0006352">
    <property type="term" value="P:DNA-templated transcription initiation"/>
    <property type="evidence" value="ECO:0007669"/>
    <property type="project" value="InterPro"/>
</dbReference>
<dbReference type="PANTHER" id="PTHR43133:SF51">
    <property type="entry name" value="RNA POLYMERASE SIGMA FACTOR"/>
    <property type="match status" value="1"/>
</dbReference>
<evidence type="ECO:0000256" key="1">
    <source>
        <dbReference type="ARBA" id="ARBA00010641"/>
    </source>
</evidence>
<dbReference type="InterPro" id="IPR014284">
    <property type="entry name" value="RNA_pol_sigma-70_dom"/>
</dbReference>
<accession>A0AAU7CQV2</accession>
<dbReference type="InterPro" id="IPR039425">
    <property type="entry name" value="RNA_pol_sigma-70-like"/>
</dbReference>
<evidence type="ECO:0000256" key="3">
    <source>
        <dbReference type="ARBA" id="ARBA00023082"/>
    </source>
</evidence>
<dbReference type="GO" id="GO:0016987">
    <property type="term" value="F:sigma factor activity"/>
    <property type="evidence" value="ECO:0007669"/>
    <property type="project" value="UniProtKB-KW"/>
</dbReference>